<proteinExistence type="inferred from homology"/>
<comment type="similarity">
    <text evidence="1">Belongs to the metallo-dependent hydrolases superfamily.</text>
</comment>
<reference evidence="3 4" key="1">
    <citation type="submission" date="2023-04" db="EMBL/GenBank/DDBJ databases">
        <title>A long-awaited taxogenomic arrangement of the family Halomonadaceae.</title>
        <authorList>
            <person name="De La Haba R."/>
            <person name="Chuvochina M."/>
            <person name="Wittouck S."/>
            <person name="Arahal D.R."/>
            <person name="Sanchez-Porro C."/>
            <person name="Hugenholtz P."/>
            <person name="Ventosa A."/>
        </authorList>
    </citation>
    <scope>NUCLEOTIDE SEQUENCE [LARGE SCALE GENOMIC DNA]</scope>
    <source>
        <strain evidence="3 4">DSM 18042</strain>
    </source>
</reference>
<dbReference type="PANTHER" id="PTHR43569">
    <property type="entry name" value="AMIDOHYDROLASE"/>
    <property type="match status" value="1"/>
</dbReference>
<dbReference type="InterPro" id="IPR032466">
    <property type="entry name" value="Metal_Hydrolase"/>
</dbReference>
<feature type="domain" description="Amidohydrolase-related" evidence="2">
    <location>
        <begin position="4"/>
        <end position="260"/>
    </location>
</feature>
<organism evidence="3 4">
    <name type="scientific">Vreelandella gomseomensis</name>
    <dbReference type="NCBI Taxonomy" id="370766"/>
    <lineage>
        <taxon>Bacteria</taxon>
        <taxon>Pseudomonadati</taxon>
        <taxon>Pseudomonadota</taxon>
        <taxon>Gammaproteobacteria</taxon>
        <taxon>Oceanospirillales</taxon>
        <taxon>Halomonadaceae</taxon>
        <taxon>Vreelandella</taxon>
    </lineage>
</organism>
<evidence type="ECO:0000256" key="1">
    <source>
        <dbReference type="ARBA" id="ARBA00038310"/>
    </source>
</evidence>
<evidence type="ECO:0000259" key="2">
    <source>
        <dbReference type="Pfam" id="PF04909"/>
    </source>
</evidence>
<name>A0ABU1G9K1_9GAMM</name>
<dbReference type="SUPFAM" id="SSF51556">
    <property type="entry name" value="Metallo-dependent hydrolases"/>
    <property type="match status" value="1"/>
</dbReference>
<dbReference type="InterPro" id="IPR006680">
    <property type="entry name" value="Amidohydro-rel"/>
</dbReference>
<dbReference type="Pfam" id="PF04909">
    <property type="entry name" value="Amidohydro_2"/>
    <property type="match status" value="1"/>
</dbReference>
<protein>
    <submittedName>
        <fullName evidence="3">Amidohydrolase family protein</fullName>
    </submittedName>
</protein>
<dbReference type="PANTHER" id="PTHR43569:SF2">
    <property type="entry name" value="AMIDOHYDROLASE-RELATED DOMAIN-CONTAINING PROTEIN"/>
    <property type="match status" value="1"/>
</dbReference>
<accession>A0ABU1G9K1</accession>
<dbReference type="EMBL" id="JARWAI010000003">
    <property type="protein sequence ID" value="MDR5874172.1"/>
    <property type="molecule type" value="Genomic_DNA"/>
</dbReference>
<comment type="caution">
    <text evidence="3">The sequence shown here is derived from an EMBL/GenBank/DDBJ whole genome shotgun (WGS) entry which is preliminary data.</text>
</comment>
<dbReference type="RefSeq" id="WP_309767177.1">
    <property type="nucleotide sequence ID" value="NZ_JARWAI010000003.1"/>
</dbReference>
<evidence type="ECO:0000313" key="3">
    <source>
        <dbReference type="EMBL" id="MDR5874172.1"/>
    </source>
</evidence>
<sequence>MILDAHLHVWDTSVVSIAWLAGAGLPPTASIPKVSGDRRYILVEADADDPEKEADWLAAVAAKDPQVHGVVASVALEKHDAGEKLASVAALPKVVGVRRLLQDRDLFGSSSLVQGMKLLAAHGLPFDACVRAGELSALTQLVGQVPELTVVLDHMGKPEIGNEQAMHKWRRDLACLAELPNVHCKLSGLPAECRDAKELESVVTDVVGAAVEVFGPGRCLLGSDHPVSEDPSDWCSRVLELLPAADRSAVAHENALRIYSRRPCQ</sequence>
<keyword evidence="4" id="KW-1185">Reference proteome</keyword>
<dbReference type="InterPro" id="IPR052350">
    <property type="entry name" value="Metallo-dep_Lactonases"/>
</dbReference>
<evidence type="ECO:0000313" key="4">
    <source>
        <dbReference type="Proteomes" id="UP001269267"/>
    </source>
</evidence>
<dbReference type="Gene3D" id="3.20.20.140">
    <property type="entry name" value="Metal-dependent hydrolases"/>
    <property type="match status" value="1"/>
</dbReference>
<dbReference type="Proteomes" id="UP001269267">
    <property type="component" value="Unassembled WGS sequence"/>
</dbReference>
<gene>
    <name evidence="3" type="ORF">QC815_04480</name>
</gene>